<gene>
    <name evidence="1" type="ORF">I7X43_13670</name>
</gene>
<evidence type="ECO:0000313" key="1">
    <source>
        <dbReference type="EMBL" id="MBH9553891.1"/>
    </source>
</evidence>
<comment type="caution">
    <text evidence="1">The sequence shown here is derived from an EMBL/GenBank/DDBJ whole genome shotgun (WGS) entry which is preliminary data.</text>
</comment>
<reference evidence="1" key="1">
    <citation type="submission" date="2020-12" db="EMBL/GenBank/DDBJ databases">
        <title>The genome sequence of Inhella sp. 4Y17.</title>
        <authorList>
            <person name="Liu Y."/>
        </authorList>
    </citation>
    <scope>NUCLEOTIDE SEQUENCE</scope>
    <source>
        <strain evidence="1">4Y10</strain>
    </source>
</reference>
<protein>
    <submittedName>
        <fullName evidence="1">Uncharacterized protein</fullName>
    </submittedName>
</protein>
<keyword evidence="2" id="KW-1185">Reference proteome</keyword>
<dbReference type="RefSeq" id="WP_198101514.1">
    <property type="nucleotide sequence ID" value="NZ_JAEDAL010000008.1"/>
</dbReference>
<accession>A0A931J203</accession>
<dbReference type="AlphaFoldDB" id="A0A931J203"/>
<organism evidence="1 2">
    <name type="scientific">Inhella gelatinilytica</name>
    <dbReference type="NCBI Taxonomy" id="2795030"/>
    <lineage>
        <taxon>Bacteria</taxon>
        <taxon>Pseudomonadati</taxon>
        <taxon>Pseudomonadota</taxon>
        <taxon>Betaproteobacteria</taxon>
        <taxon>Burkholderiales</taxon>
        <taxon>Sphaerotilaceae</taxon>
        <taxon>Inhella</taxon>
    </lineage>
</organism>
<proteinExistence type="predicted"/>
<name>A0A931J203_9BURK</name>
<sequence length="183" mass="19925">MHRFGMTIRQRAWRTGVALMAAVGWVAACTPAWNWRQMSFPAANVRGSFPCKPEIRQERGTGLAVCEAQGWTFSLAWQDLERGDRVLLALEVSASDLAGRLGAQATPLGPEAGLQPPIGALPTERGGAFHLKAPERQAVLLTWGRRGHVYQALVLGREAPPPTALQFLRELTHLPDESGRPAS</sequence>
<evidence type="ECO:0000313" key="2">
    <source>
        <dbReference type="Proteomes" id="UP000620139"/>
    </source>
</evidence>
<dbReference type="PROSITE" id="PS51257">
    <property type="entry name" value="PROKAR_LIPOPROTEIN"/>
    <property type="match status" value="1"/>
</dbReference>
<dbReference type="EMBL" id="JAEDAL010000008">
    <property type="protein sequence ID" value="MBH9553891.1"/>
    <property type="molecule type" value="Genomic_DNA"/>
</dbReference>
<dbReference type="Proteomes" id="UP000620139">
    <property type="component" value="Unassembled WGS sequence"/>
</dbReference>